<dbReference type="Gene3D" id="3.40.50.720">
    <property type="entry name" value="NAD(P)-binding Rossmann-like Domain"/>
    <property type="match status" value="1"/>
</dbReference>
<gene>
    <name evidence="3" type="ORF">AMATHDRAFT_49877</name>
</gene>
<evidence type="ECO:0000313" key="3">
    <source>
        <dbReference type="EMBL" id="PFH47969.1"/>
    </source>
</evidence>
<dbReference type="Pfam" id="PF00106">
    <property type="entry name" value="adh_short"/>
    <property type="match status" value="1"/>
</dbReference>
<protein>
    <recommendedName>
        <fullName evidence="5">NAD(P)-binding protein</fullName>
    </recommendedName>
</protein>
<dbReference type="GO" id="GO:0006633">
    <property type="term" value="P:fatty acid biosynthetic process"/>
    <property type="evidence" value="ECO:0007669"/>
    <property type="project" value="TreeGrafter"/>
</dbReference>
<dbReference type="Proteomes" id="UP000242287">
    <property type="component" value="Unassembled WGS sequence"/>
</dbReference>
<dbReference type="GO" id="GO:0048038">
    <property type="term" value="F:quinone binding"/>
    <property type="evidence" value="ECO:0007669"/>
    <property type="project" value="TreeGrafter"/>
</dbReference>
<dbReference type="STRING" id="703135.A0A2A9NBG3"/>
<keyword evidence="2" id="KW-0521">NADP</keyword>
<evidence type="ECO:0008006" key="5">
    <source>
        <dbReference type="Google" id="ProtNLM"/>
    </source>
</evidence>
<sequence>MASSLPLRRIAIVTGAASGIGRAIAVRLANDGFHIALNDLQSSHDGLSNVAAQINNGAAAGTGVKAKAIIVPGDVSSDSDMRNLVGETVKELGAVDAYAPCSPPFLSLPRSAPNLVTPDQWDRMLSVNARGVFLCYKHAATQMVKQKRGGRLVGASSVWGKQGGPNVAHYCAAKFAVRGLTQSVGRRGTEGY</sequence>
<dbReference type="AlphaFoldDB" id="A0A2A9NBG3"/>
<dbReference type="InterPro" id="IPR002347">
    <property type="entry name" value="SDR_fam"/>
</dbReference>
<evidence type="ECO:0000256" key="2">
    <source>
        <dbReference type="ARBA" id="ARBA00022857"/>
    </source>
</evidence>
<dbReference type="InterPro" id="IPR020904">
    <property type="entry name" value="Sc_DH/Rdtase_CS"/>
</dbReference>
<dbReference type="SUPFAM" id="SSF51735">
    <property type="entry name" value="NAD(P)-binding Rossmann-fold domains"/>
    <property type="match status" value="1"/>
</dbReference>
<reference evidence="3 4" key="1">
    <citation type="submission" date="2014-02" db="EMBL/GenBank/DDBJ databases">
        <title>Transposable element dynamics among asymbiotic and ectomycorrhizal Amanita fungi.</title>
        <authorList>
            <consortium name="DOE Joint Genome Institute"/>
            <person name="Hess J."/>
            <person name="Skrede I."/>
            <person name="Wolfe B."/>
            <person name="LaButti K."/>
            <person name="Ohm R.A."/>
            <person name="Grigoriev I.V."/>
            <person name="Pringle A."/>
        </authorList>
    </citation>
    <scope>NUCLEOTIDE SEQUENCE [LARGE SCALE GENOMIC DNA]</scope>
    <source>
        <strain evidence="3 4">SKay4041</strain>
    </source>
</reference>
<dbReference type="InterPro" id="IPR036291">
    <property type="entry name" value="NAD(P)-bd_dom_sf"/>
</dbReference>
<proteinExistence type="inferred from homology"/>
<evidence type="ECO:0000313" key="4">
    <source>
        <dbReference type="Proteomes" id="UP000242287"/>
    </source>
</evidence>
<dbReference type="EMBL" id="KZ302082">
    <property type="protein sequence ID" value="PFH47969.1"/>
    <property type="molecule type" value="Genomic_DNA"/>
</dbReference>
<dbReference type="PANTHER" id="PTHR42760">
    <property type="entry name" value="SHORT-CHAIN DEHYDROGENASES/REDUCTASES FAMILY MEMBER"/>
    <property type="match status" value="1"/>
</dbReference>
<name>A0A2A9NBG3_9AGAR</name>
<accession>A0A2A9NBG3</accession>
<evidence type="ECO:0000256" key="1">
    <source>
        <dbReference type="ARBA" id="ARBA00006484"/>
    </source>
</evidence>
<organism evidence="3 4">
    <name type="scientific">Amanita thiersii Skay4041</name>
    <dbReference type="NCBI Taxonomy" id="703135"/>
    <lineage>
        <taxon>Eukaryota</taxon>
        <taxon>Fungi</taxon>
        <taxon>Dikarya</taxon>
        <taxon>Basidiomycota</taxon>
        <taxon>Agaricomycotina</taxon>
        <taxon>Agaricomycetes</taxon>
        <taxon>Agaricomycetidae</taxon>
        <taxon>Agaricales</taxon>
        <taxon>Pluteineae</taxon>
        <taxon>Amanitaceae</taxon>
        <taxon>Amanita</taxon>
    </lineage>
</organism>
<dbReference type="PANTHER" id="PTHR42760:SF121">
    <property type="entry name" value="3-OXOACYL-(ACYL-CARRIER-PROTEIN) REDUCTASE"/>
    <property type="match status" value="1"/>
</dbReference>
<dbReference type="PROSITE" id="PS00061">
    <property type="entry name" value="ADH_SHORT"/>
    <property type="match status" value="1"/>
</dbReference>
<keyword evidence="4" id="KW-1185">Reference proteome</keyword>
<dbReference type="PRINTS" id="PR00081">
    <property type="entry name" value="GDHRDH"/>
</dbReference>
<dbReference type="GO" id="GO:0016616">
    <property type="term" value="F:oxidoreductase activity, acting on the CH-OH group of donors, NAD or NADP as acceptor"/>
    <property type="evidence" value="ECO:0007669"/>
    <property type="project" value="TreeGrafter"/>
</dbReference>
<comment type="similarity">
    <text evidence="1">Belongs to the short-chain dehydrogenases/reductases (SDR) family.</text>
</comment>
<dbReference type="OrthoDB" id="498125at2759"/>